<name>A0A8F5C0Z9_9CREN</name>
<evidence type="ECO:0000313" key="1">
    <source>
        <dbReference type="EMBL" id="QXJ35152.1"/>
    </source>
</evidence>
<reference evidence="1 2" key="1">
    <citation type="journal article" date="2021" name="Environ. Microbiol.">
        <title>New insights into the diversity and evolution of the archaeal mobilome from three complete genomes of Saccharolobus shibatae.</title>
        <authorList>
            <person name="Medvedeva S."/>
            <person name="Brandt D."/>
            <person name="Cvirkaite-Krupovic V."/>
            <person name="Liu Y."/>
            <person name="Severinov K."/>
            <person name="Ishino S."/>
            <person name="Ishino Y."/>
            <person name="Prangishvili D."/>
            <person name="Kalinowski J."/>
            <person name="Krupovic M."/>
        </authorList>
    </citation>
    <scope>NUCLEOTIDE SEQUENCE [LARGE SCALE GENOMIC DNA]</scope>
    <source>
        <strain evidence="1 2">S38A</strain>
    </source>
</reference>
<sequence>MSSLWIYGKEFFQFYSRLTGPLEKVIEFYIESFQFYSRLT</sequence>
<organism evidence="1 2">
    <name type="scientific">Saccharolobus shibatae</name>
    <dbReference type="NCBI Taxonomy" id="2286"/>
    <lineage>
        <taxon>Archaea</taxon>
        <taxon>Thermoproteota</taxon>
        <taxon>Thermoprotei</taxon>
        <taxon>Sulfolobales</taxon>
        <taxon>Sulfolobaceae</taxon>
        <taxon>Saccharolobus</taxon>
    </lineage>
</organism>
<dbReference type="Proteomes" id="UP000694036">
    <property type="component" value="Chromosome"/>
</dbReference>
<evidence type="ECO:0000313" key="2">
    <source>
        <dbReference type="Proteomes" id="UP000694036"/>
    </source>
</evidence>
<proteinExistence type="predicted"/>
<accession>A0A8F5C0Z9</accession>
<keyword evidence="2" id="KW-1185">Reference proteome</keyword>
<gene>
    <name evidence="1" type="ORF">J5U22_01699</name>
</gene>
<dbReference type="EMBL" id="CP077713">
    <property type="protein sequence ID" value="QXJ35152.1"/>
    <property type="molecule type" value="Genomic_DNA"/>
</dbReference>
<protein>
    <submittedName>
        <fullName evidence="1">Uncharacterized protein</fullName>
    </submittedName>
</protein>
<dbReference type="AlphaFoldDB" id="A0A8F5C0Z9"/>